<dbReference type="Gene3D" id="2.130.10.10">
    <property type="entry name" value="YVTN repeat-like/Quinoprotein amine dehydrogenase"/>
    <property type="match status" value="2"/>
</dbReference>
<dbReference type="GO" id="GO:0036159">
    <property type="term" value="P:inner dynein arm assembly"/>
    <property type="evidence" value="ECO:0007669"/>
    <property type="project" value="TreeGrafter"/>
</dbReference>
<comment type="subcellular location">
    <subcellularLocation>
        <location evidence="1">Cytoplasm</location>
    </subcellularLocation>
</comment>
<dbReference type="PANTHER" id="PTHR12442:SF5">
    <property type="entry name" value="DYNEIN AXONEMAL INTERMEDIATE CHAIN 3"/>
    <property type="match status" value="1"/>
</dbReference>
<dbReference type="SUPFAM" id="SSF50978">
    <property type="entry name" value="WD40 repeat-like"/>
    <property type="match status" value="1"/>
</dbReference>
<dbReference type="InterPro" id="IPR050687">
    <property type="entry name" value="Dynein_IC"/>
</dbReference>
<sequence length="695" mass="79178">MPPKKGKKGKRSPKFLLPIMLLPCIDCELSRQGHPDDILPLVLTSVTQDLFGCVADENVTGESPYKLLKKDDIIQDIKTRAAVSDFSPMKQTVLDYPEDEMLLVFDSDFTYGQCFYMVLTPEAKDRILNPPQPETQETSDDEIIKTPEPKEWVSLGSEREVDEESVKESKKVQRHTLYMFSRVRRKFGEPVCFSDRNAADVRDGLVECVSYQDSRFNIRLMQRDCGMQAIPKVDSSSSQTQRKTMRNTFTQYMPKELSDEEKDSILQKETLKNFCNSAFPRKKDSNVDFPAAMFIHFMMMCVLYMVGMVAVALRDKKENNLNDSGTLAHRPSLILFYSFSDPCEPQLLLECPDDILAFEFCPCDPNIIVGGCINGQVVLWDISAQATHLQESDKKVSADTEKFDLDDNEENKTPVVRFCAVSALESRHKAPITDVHWLPPTFEVHRAEGHRGKMFLIFMFIFRVDQKTQVIPHSVSNVFKYLDQTWNPFFTVMPGLKMLYKAISCQNLIDKKILMASSSCSSLPGSKPLHCFNVHHWLVNTVQRSPFLKDIILTAGDSNFAIWKDDVMVTTPDASNILATVKIYQTKFSCWSLSRPAVFFIGKENGSIDVWNLLEKTSEPTHVQEHITNGRITYVKSWMLSSKQHYLAVTDDVGMVRVFEIPKAFYFPSRNEVRAPPFAISCLPSLYLIVGCVFT</sequence>
<dbReference type="PANTHER" id="PTHR12442">
    <property type="entry name" value="DYNEIN INTERMEDIATE CHAIN"/>
    <property type="match status" value="1"/>
</dbReference>
<accession>A0A3Q3VNH7</accession>
<keyword evidence="7" id="KW-1185">Reference proteome</keyword>
<keyword evidence="3" id="KW-0853">WD repeat</keyword>
<keyword evidence="5" id="KW-1133">Transmembrane helix</keyword>
<keyword evidence="5" id="KW-0812">Transmembrane</keyword>
<dbReference type="InterPro" id="IPR036322">
    <property type="entry name" value="WD40_repeat_dom_sf"/>
</dbReference>
<evidence type="ECO:0000256" key="3">
    <source>
        <dbReference type="ARBA" id="ARBA00022574"/>
    </source>
</evidence>
<dbReference type="GO" id="GO:0045503">
    <property type="term" value="F:dynein light chain binding"/>
    <property type="evidence" value="ECO:0007669"/>
    <property type="project" value="TreeGrafter"/>
</dbReference>
<dbReference type="OMA" id="EPMLTHH"/>
<keyword evidence="2" id="KW-0963">Cytoplasm</keyword>
<proteinExistence type="predicted"/>
<dbReference type="InterPro" id="IPR001680">
    <property type="entry name" value="WD40_rpt"/>
</dbReference>
<dbReference type="SMART" id="SM00320">
    <property type="entry name" value="WD40"/>
    <property type="match status" value="2"/>
</dbReference>
<keyword evidence="4" id="KW-0677">Repeat</keyword>
<evidence type="ECO:0000256" key="4">
    <source>
        <dbReference type="ARBA" id="ARBA00022737"/>
    </source>
</evidence>
<dbReference type="AlphaFoldDB" id="A0A3Q3VNH7"/>
<dbReference type="GO" id="GO:0045504">
    <property type="term" value="F:dynein heavy chain binding"/>
    <property type="evidence" value="ECO:0007669"/>
    <property type="project" value="TreeGrafter"/>
</dbReference>
<keyword evidence="5" id="KW-0472">Membrane</keyword>
<evidence type="ECO:0000313" key="6">
    <source>
        <dbReference type="Ensembl" id="ENSMMOP00000002298.1"/>
    </source>
</evidence>
<reference evidence="6" key="1">
    <citation type="submission" date="2025-08" db="UniProtKB">
        <authorList>
            <consortium name="Ensembl"/>
        </authorList>
    </citation>
    <scope>IDENTIFICATION</scope>
</reference>
<name>A0A3Q3VNH7_MOLML</name>
<evidence type="ECO:0000256" key="5">
    <source>
        <dbReference type="SAM" id="Phobius"/>
    </source>
</evidence>
<feature type="transmembrane region" description="Helical" evidence="5">
    <location>
        <begin position="291"/>
        <end position="313"/>
    </location>
</feature>
<dbReference type="Proteomes" id="UP000261620">
    <property type="component" value="Unplaced"/>
</dbReference>
<dbReference type="GO" id="GO:0060294">
    <property type="term" value="P:cilium movement involved in cell motility"/>
    <property type="evidence" value="ECO:0007669"/>
    <property type="project" value="TreeGrafter"/>
</dbReference>
<dbReference type="GO" id="GO:0036156">
    <property type="term" value="C:inner dynein arm"/>
    <property type="evidence" value="ECO:0007669"/>
    <property type="project" value="TreeGrafter"/>
</dbReference>
<organism evidence="6 7">
    <name type="scientific">Mola mola</name>
    <name type="common">Ocean sunfish</name>
    <name type="synonym">Tetraodon mola</name>
    <dbReference type="NCBI Taxonomy" id="94237"/>
    <lineage>
        <taxon>Eukaryota</taxon>
        <taxon>Metazoa</taxon>
        <taxon>Chordata</taxon>
        <taxon>Craniata</taxon>
        <taxon>Vertebrata</taxon>
        <taxon>Euteleostomi</taxon>
        <taxon>Actinopterygii</taxon>
        <taxon>Neopterygii</taxon>
        <taxon>Teleostei</taxon>
        <taxon>Neoteleostei</taxon>
        <taxon>Acanthomorphata</taxon>
        <taxon>Eupercaria</taxon>
        <taxon>Tetraodontiformes</taxon>
        <taxon>Molidae</taxon>
        <taxon>Mola</taxon>
    </lineage>
</organism>
<protein>
    <submittedName>
        <fullName evidence="6">Uncharacterized protein</fullName>
    </submittedName>
</protein>
<evidence type="ECO:0000256" key="2">
    <source>
        <dbReference type="ARBA" id="ARBA00022490"/>
    </source>
</evidence>
<evidence type="ECO:0000256" key="1">
    <source>
        <dbReference type="ARBA" id="ARBA00004496"/>
    </source>
</evidence>
<evidence type="ECO:0000313" key="7">
    <source>
        <dbReference type="Proteomes" id="UP000261620"/>
    </source>
</evidence>
<dbReference type="InterPro" id="IPR015943">
    <property type="entry name" value="WD40/YVTN_repeat-like_dom_sf"/>
</dbReference>
<dbReference type="Ensembl" id="ENSMMOT00000002339.1">
    <property type="protein sequence ID" value="ENSMMOP00000002298.1"/>
    <property type="gene ID" value="ENSMMOG00000001841.1"/>
</dbReference>
<reference evidence="6" key="2">
    <citation type="submission" date="2025-09" db="UniProtKB">
        <authorList>
            <consortium name="Ensembl"/>
        </authorList>
    </citation>
    <scope>IDENTIFICATION</scope>
</reference>